<gene>
    <name evidence="2" type="ORF">CMV_000002</name>
</gene>
<dbReference type="InterPro" id="IPR005061">
    <property type="entry name" value="Ist1"/>
</dbReference>
<reference evidence="2" key="1">
    <citation type="submission" date="2020-03" db="EMBL/GenBank/DDBJ databases">
        <title>Castanea mollissima Vanexum genome sequencing.</title>
        <authorList>
            <person name="Staton M."/>
        </authorList>
    </citation>
    <scope>NUCLEOTIDE SEQUENCE</scope>
    <source>
        <tissue evidence="2">Leaf</tissue>
    </source>
</reference>
<evidence type="ECO:0000256" key="1">
    <source>
        <dbReference type="ARBA" id="ARBA00005536"/>
    </source>
</evidence>
<name>A0A8J4W7P0_9ROSI</name>
<dbReference type="Proteomes" id="UP000737018">
    <property type="component" value="Unassembled WGS sequence"/>
</dbReference>
<comment type="similarity">
    <text evidence="1">Belongs to the IST1 family.</text>
</comment>
<dbReference type="PANTHER" id="PTHR12161:SF81">
    <property type="entry name" value="OS01G0687700 PROTEIN"/>
    <property type="match status" value="1"/>
</dbReference>
<dbReference type="OrthoDB" id="29853at2759"/>
<dbReference type="EMBL" id="JRKL02000001">
    <property type="protein sequence ID" value="KAF3976826.1"/>
    <property type="molecule type" value="Genomic_DNA"/>
</dbReference>
<dbReference type="InterPro" id="IPR042277">
    <property type="entry name" value="IST1-like"/>
</dbReference>
<accession>A0A8J4W7P0</accession>
<dbReference type="AlphaFoldDB" id="A0A8J4W7P0"/>
<evidence type="ECO:0000313" key="3">
    <source>
        <dbReference type="Proteomes" id="UP000737018"/>
    </source>
</evidence>
<dbReference type="Pfam" id="PF03398">
    <property type="entry name" value="Ist1"/>
    <property type="match status" value="1"/>
</dbReference>
<proteinExistence type="inferred from homology"/>
<evidence type="ECO:0000313" key="2">
    <source>
        <dbReference type="EMBL" id="KAF3976826.1"/>
    </source>
</evidence>
<protein>
    <recommendedName>
        <fullName evidence="4">IST1-like protein</fullName>
    </recommendedName>
</protein>
<dbReference type="GO" id="GO:0015031">
    <property type="term" value="P:protein transport"/>
    <property type="evidence" value="ECO:0007669"/>
    <property type="project" value="InterPro"/>
</dbReference>
<organism evidence="2 3">
    <name type="scientific">Castanea mollissima</name>
    <name type="common">Chinese chestnut</name>
    <dbReference type="NCBI Taxonomy" id="60419"/>
    <lineage>
        <taxon>Eukaryota</taxon>
        <taxon>Viridiplantae</taxon>
        <taxon>Streptophyta</taxon>
        <taxon>Embryophyta</taxon>
        <taxon>Tracheophyta</taxon>
        <taxon>Spermatophyta</taxon>
        <taxon>Magnoliopsida</taxon>
        <taxon>eudicotyledons</taxon>
        <taxon>Gunneridae</taxon>
        <taxon>Pentapetalae</taxon>
        <taxon>rosids</taxon>
        <taxon>fabids</taxon>
        <taxon>Fagales</taxon>
        <taxon>Fagaceae</taxon>
        <taxon>Castanea</taxon>
    </lineage>
</organism>
<keyword evidence="3" id="KW-1185">Reference proteome</keyword>
<comment type="caution">
    <text evidence="2">The sequence shown here is derived from an EMBL/GenBank/DDBJ whole genome shotgun (WGS) entry which is preliminary data.</text>
</comment>
<dbReference type="PANTHER" id="PTHR12161">
    <property type="entry name" value="IST1 FAMILY MEMBER"/>
    <property type="match status" value="1"/>
</dbReference>
<dbReference type="Gene3D" id="1.20.1260.60">
    <property type="entry name" value="Vacuolar protein sorting-associated protein Ist1"/>
    <property type="match status" value="1"/>
</dbReference>
<sequence length="436" mass="48502">MSLLNQLFSRGVFGTKCKTSLNLAISRIKLLQNKRDMQLKHMRKEIAQFLQAGQEAIARIRVEHVIREQNMWAAYEILELFCEFVLARVPIIESQRKTLEDSLLRQGHSGIRNGEPKHPAVVVQEGKQKNYGIVGIRNGEHKHPAVVVPEGQQRNYGFVNKGKEKISEFQNLKIPNSSRNQCDFSDDLPGKETAGFGVEVMSVINGIVTNGIKGKFTLDIFFLWNVDLRGSAVLFFQSFLGHIGSIQKPKAQQPASSLRHNHVTSPSVVLPNVPSVSSLSHADPKSHIPAEVVPVNVMVISSFDDDVACSDTGKSESAIQIPKVSFEFLEPQVLNPAPTRLLESVLVNEVRNYEKLENSHADLVSSPQISAPTCINMVVSESNSDVDSALVQQQIKQLLFDNAVDLNKSRGFSDKWVLLLELGDGRRVVVPMEIER</sequence>
<evidence type="ECO:0008006" key="4">
    <source>
        <dbReference type="Google" id="ProtNLM"/>
    </source>
</evidence>